<dbReference type="Pfam" id="PF00102">
    <property type="entry name" value="Y_phosphatase"/>
    <property type="match status" value="1"/>
</dbReference>
<reference evidence="9" key="2">
    <citation type="submission" date="2020-06" db="EMBL/GenBank/DDBJ databases">
        <authorList>
            <person name="Sheffer M."/>
        </authorList>
    </citation>
    <scope>NUCLEOTIDE SEQUENCE</scope>
</reference>
<comment type="subcellular location">
    <subcellularLocation>
        <location evidence="1">Nucleus</location>
        <location evidence="1">Nucleolus</location>
    </subcellularLocation>
</comment>
<feature type="coiled-coil region" evidence="5">
    <location>
        <begin position="166"/>
        <end position="400"/>
    </location>
</feature>
<gene>
    <name evidence="9" type="ORF">HNY73_002367</name>
</gene>
<evidence type="ECO:0000256" key="6">
    <source>
        <dbReference type="SAM" id="MobiDB-lite"/>
    </source>
</evidence>
<comment type="similarity">
    <text evidence="2">Belongs to the ESF1 family.</text>
</comment>
<dbReference type="GO" id="GO:0048666">
    <property type="term" value="P:neuron development"/>
    <property type="evidence" value="ECO:0007669"/>
    <property type="project" value="UniProtKB-ARBA"/>
</dbReference>
<dbReference type="Proteomes" id="UP000807504">
    <property type="component" value="Unassembled WGS sequence"/>
</dbReference>
<evidence type="ECO:0000313" key="9">
    <source>
        <dbReference type="EMBL" id="KAF8794379.1"/>
    </source>
</evidence>
<keyword evidence="10" id="KW-1185">Reference proteome</keyword>
<evidence type="ECO:0000259" key="7">
    <source>
        <dbReference type="PROSITE" id="PS50055"/>
    </source>
</evidence>
<organism evidence="9 10">
    <name type="scientific">Argiope bruennichi</name>
    <name type="common">Wasp spider</name>
    <name type="synonym">Aranea bruennichi</name>
    <dbReference type="NCBI Taxonomy" id="94029"/>
    <lineage>
        <taxon>Eukaryota</taxon>
        <taxon>Metazoa</taxon>
        <taxon>Ecdysozoa</taxon>
        <taxon>Arthropoda</taxon>
        <taxon>Chelicerata</taxon>
        <taxon>Arachnida</taxon>
        <taxon>Araneae</taxon>
        <taxon>Araneomorphae</taxon>
        <taxon>Entelegynae</taxon>
        <taxon>Araneoidea</taxon>
        <taxon>Araneidae</taxon>
        <taxon>Argiope</taxon>
    </lineage>
</organism>
<feature type="compositionally biased region" description="Basic and acidic residues" evidence="6">
    <location>
        <begin position="66"/>
        <end position="76"/>
    </location>
</feature>
<dbReference type="PANTHER" id="PTHR12202">
    <property type="entry name" value="ESF1 HOMOLOG"/>
    <property type="match status" value="1"/>
</dbReference>
<dbReference type="Pfam" id="PF25121">
    <property type="entry name" value="RRM_ESF1"/>
    <property type="match status" value="1"/>
</dbReference>
<proteinExistence type="inferred from homology"/>
<sequence length="1113" mass="131900">MENDPFKRRYPLEQPKKNILLSKESINKIISHAQQFQTDEEKEVALREESERKRKASKELAATLSQRKEPGSELKKKQYELGTKFAKFELDREARTEARKNLVLEQAYKRLFEDTDRVKYFKTAKNFAEAIKERNDQIATRTTHKDEEVKYDTQFLLRTMRDVDQHKWEEQEKERIKEQNKKKNAENWRKQNEEILQKKSKEKWEHLRDGYLIRDEDERDKEKAARKELEEKERVRQYKEMLENQILDKQALFDTHHRLEEAEEVKAKLFNDAKRQMKLEHQKIKEQLDKEKNSLRQHVASTLTDEGAVLKAKEEASLKKAILEAEEKAREEGAMKQLEKEEALEAIKEFYNKEMEAKERRKYEERLSGYQEGRRIAENVDRLQREEVSKAKKRENLEKEAQHLQMHQIAKRQANKKAENVNEIKDYMNHMRSLDNEEEMFQKFAQMEIEKCEARGIDTYAMRKAARPGIECGKGPLFEDRGHIRPRYYAATWNPDDLVHSSPTFWPQSGSIQQGNIKIQHLASEAEYFGGVLVRKFSVKNPKGKKRTIKTFHLHGWRREDFVPPQVDTIVQLIAKVDKWTRKSGPAPILVTCYDGCRASGFYCAASYLAAQIHDTRQADVIQAVRTVRLHRPTFIPTVEQYRWLYELKTKWKIFADSDEFDHNWEEWHEQAPDTDQIFKRLAVCNMDWDRIRADDLFTVFNSFKPAGGTVNSIKIYPSEFGLKRMETERLNGPPELVEETLDPEAEEKLDKKKAKFHREKLREYQLKRLQYYYAVVDCDSPETADHLYVELNGKEFESSSVRFDLRFIPDDTTFDHEPVSEAYKVPDPSEYRPRYFVSTALGQAKVDLTWDETDPQRQEVLERAFKEPDNIEKDIKDYLASSSGESEEEQADNFPEDKKMKLNERISKYKELLQSLEEKGKEEEEKYDMEISWQPDLKEKTEKLVKQKLEEPKNPFDEMIKKKKEERKLKKQQKNAVNKDKEGSNSESDENYSDASTDEKPAKEESKKLDELYLISDSKKVLDQTQEKSSKKKKKKNKQKKDEPERPQDFKFVEDERFSAIYTSPEFNLDPSDPHFKKTEGNLAFIQEKQRRLKNKGPSIDNNRKNKKAKYW</sequence>
<feature type="region of interest" description="Disordered" evidence="6">
    <location>
        <begin position="881"/>
        <end position="901"/>
    </location>
</feature>
<dbReference type="PROSITE" id="PS50056">
    <property type="entry name" value="TYR_PHOSPHATASE_2"/>
    <property type="match status" value="1"/>
</dbReference>
<keyword evidence="3 5" id="KW-0175">Coiled coil</keyword>
<feature type="region of interest" description="Disordered" evidence="6">
    <location>
        <begin position="918"/>
        <end position="1053"/>
    </location>
</feature>
<dbReference type="Gene3D" id="3.90.190.10">
    <property type="entry name" value="Protein tyrosine phosphatase superfamily"/>
    <property type="match status" value="1"/>
</dbReference>
<dbReference type="InterPro" id="IPR003595">
    <property type="entry name" value="Tyr_Pase_cat"/>
</dbReference>
<feature type="compositionally biased region" description="Basic residues" evidence="6">
    <location>
        <begin position="1031"/>
        <end position="1040"/>
    </location>
</feature>
<dbReference type="PROSITE" id="PS50055">
    <property type="entry name" value="TYR_PHOSPHATASE_PTP"/>
    <property type="match status" value="1"/>
</dbReference>
<accession>A0A8T0FXK6</accession>
<feature type="compositionally biased region" description="Basic and acidic residues" evidence="6">
    <location>
        <begin position="937"/>
        <end position="961"/>
    </location>
</feature>
<evidence type="ECO:0000313" key="10">
    <source>
        <dbReference type="Proteomes" id="UP000807504"/>
    </source>
</evidence>
<feature type="compositionally biased region" description="Basic and acidic residues" evidence="6">
    <location>
        <begin position="998"/>
        <end position="1030"/>
    </location>
</feature>
<dbReference type="GO" id="GO:0006364">
    <property type="term" value="P:rRNA processing"/>
    <property type="evidence" value="ECO:0007669"/>
    <property type="project" value="InterPro"/>
</dbReference>
<dbReference type="InterPro" id="IPR000242">
    <property type="entry name" value="PTP_cat"/>
</dbReference>
<comment type="caution">
    <text evidence="9">The sequence shown here is derived from an EMBL/GenBank/DDBJ whole genome shotgun (WGS) entry which is preliminary data.</text>
</comment>
<keyword evidence="4" id="KW-0539">Nucleus</keyword>
<dbReference type="InterPro" id="IPR012580">
    <property type="entry name" value="NUC153"/>
</dbReference>
<dbReference type="SMART" id="SM00194">
    <property type="entry name" value="PTPc"/>
    <property type="match status" value="1"/>
</dbReference>
<dbReference type="InterPro" id="IPR056750">
    <property type="entry name" value="RRM_ESF1"/>
</dbReference>
<reference evidence="9" key="1">
    <citation type="journal article" date="2020" name="bioRxiv">
        <title>Chromosome-level reference genome of the European wasp spider Argiope bruennichi: a resource for studies on range expansion and evolutionary adaptation.</title>
        <authorList>
            <person name="Sheffer M.M."/>
            <person name="Hoppe A."/>
            <person name="Krehenwinkel H."/>
            <person name="Uhl G."/>
            <person name="Kuss A.W."/>
            <person name="Jensen L."/>
            <person name="Jensen C."/>
            <person name="Gillespie R.G."/>
            <person name="Hoff K.J."/>
            <person name="Prost S."/>
        </authorList>
    </citation>
    <scope>NUCLEOTIDE SEQUENCE</scope>
</reference>
<dbReference type="GO" id="GO:0003723">
    <property type="term" value="F:RNA binding"/>
    <property type="evidence" value="ECO:0007669"/>
    <property type="project" value="TreeGrafter"/>
</dbReference>
<protein>
    <submittedName>
        <fullName evidence="9">ESF1 like protein</fullName>
    </submittedName>
</protein>
<evidence type="ECO:0000256" key="3">
    <source>
        <dbReference type="ARBA" id="ARBA00023054"/>
    </source>
</evidence>
<feature type="domain" description="Tyrosine specific protein phosphatases" evidence="8">
    <location>
        <begin position="568"/>
        <end position="643"/>
    </location>
</feature>
<dbReference type="EMBL" id="JABXBU010000002">
    <property type="protein sequence ID" value="KAF8794379.1"/>
    <property type="molecule type" value="Genomic_DNA"/>
</dbReference>
<evidence type="ECO:0000256" key="5">
    <source>
        <dbReference type="SAM" id="Coils"/>
    </source>
</evidence>
<dbReference type="AlphaFoldDB" id="A0A8T0FXK6"/>
<evidence type="ECO:0000256" key="4">
    <source>
        <dbReference type="ARBA" id="ARBA00023242"/>
    </source>
</evidence>
<feature type="compositionally biased region" description="Basic and acidic residues" evidence="6">
    <location>
        <begin position="1041"/>
        <end position="1053"/>
    </location>
</feature>
<evidence type="ECO:0000259" key="8">
    <source>
        <dbReference type="PROSITE" id="PS50056"/>
    </source>
</evidence>
<evidence type="ECO:0000256" key="1">
    <source>
        <dbReference type="ARBA" id="ARBA00004604"/>
    </source>
</evidence>
<feature type="region of interest" description="Disordered" evidence="6">
    <location>
        <begin position="1088"/>
        <end position="1113"/>
    </location>
</feature>
<dbReference type="InterPro" id="IPR039754">
    <property type="entry name" value="Esf1"/>
</dbReference>
<feature type="region of interest" description="Disordered" evidence="6">
    <location>
        <begin position="40"/>
        <end position="76"/>
    </location>
</feature>
<dbReference type="SUPFAM" id="SSF52799">
    <property type="entry name" value="(Phosphotyrosine protein) phosphatases II"/>
    <property type="match status" value="1"/>
</dbReference>
<dbReference type="Pfam" id="PF08159">
    <property type="entry name" value="NUC153"/>
    <property type="match status" value="1"/>
</dbReference>
<dbReference type="InterPro" id="IPR029021">
    <property type="entry name" value="Prot-tyrosine_phosphatase-like"/>
</dbReference>
<feature type="compositionally biased region" description="Basic residues" evidence="6">
    <location>
        <begin position="962"/>
        <end position="974"/>
    </location>
</feature>
<name>A0A8T0FXK6_ARGBR</name>
<dbReference type="Pfam" id="PF13868">
    <property type="entry name" value="TPH"/>
    <property type="match status" value="1"/>
</dbReference>
<evidence type="ECO:0000256" key="2">
    <source>
        <dbReference type="ARBA" id="ARBA00009087"/>
    </source>
</evidence>
<dbReference type="PANTHER" id="PTHR12202:SF0">
    <property type="entry name" value="ESF1 HOMOLOG"/>
    <property type="match status" value="1"/>
</dbReference>
<dbReference type="InterPro" id="IPR000387">
    <property type="entry name" value="Tyr_Pase_dom"/>
</dbReference>
<dbReference type="InterPro" id="IPR043597">
    <property type="entry name" value="TPH_dom"/>
</dbReference>
<dbReference type="GO" id="GO:0005730">
    <property type="term" value="C:nucleolus"/>
    <property type="evidence" value="ECO:0007669"/>
    <property type="project" value="UniProtKB-SubCell"/>
</dbReference>
<dbReference type="SMART" id="SM00404">
    <property type="entry name" value="PTPc_motif"/>
    <property type="match status" value="1"/>
</dbReference>
<feature type="compositionally biased region" description="Basic and acidic residues" evidence="6">
    <location>
        <begin position="43"/>
        <end position="52"/>
    </location>
</feature>
<dbReference type="GO" id="GO:0004725">
    <property type="term" value="F:protein tyrosine phosphatase activity"/>
    <property type="evidence" value="ECO:0007669"/>
    <property type="project" value="InterPro"/>
</dbReference>
<feature type="domain" description="Tyrosine-protein phosphatase" evidence="7">
    <location>
        <begin position="505"/>
        <end position="652"/>
    </location>
</feature>